<name>A0A8H9I4A0_9GAMM</name>
<dbReference type="SMART" id="SM00382">
    <property type="entry name" value="AAA"/>
    <property type="match status" value="2"/>
</dbReference>
<dbReference type="Pfam" id="PF00004">
    <property type="entry name" value="AAA"/>
    <property type="match status" value="1"/>
</dbReference>
<dbReference type="InterPro" id="IPR004176">
    <property type="entry name" value="Clp_R_N"/>
</dbReference>
<evidence type="ECO:0000313" key="13">
    <source>
        <dbReference type="EMBL" id="GGW31334.1"/>
    </source>
</evidence>
<keyword evidence="6 11" id="KW-0175">Coiled coil</keyword>
<dbReference type="GO" id="GO:0034605">
    <property type="term" value="P:cellular response to heat"/>
    <property type="evidence" value="ECO:0007669"/>
    <property type="project" value="TreeGrafter"/>
</dbReference>
<dbReference type="Pfam" id="PF07724">
    <property type="entry name" value="AAA_2"/>
    <property type="match status" value="1"/>
</dbReference>
<evidence type="ECO:0000256" key="1">
    <source>
        <dbReference type="ARBA" id="ARBA00008675"/>
    </source>
</evidence>
<keyword evidence="3 9" id="KW-0677">Repeat</keyword>
<dbReference type="Gene3D" id="3.40.50.300">
    <property type="entry name" value="P-loop containing nucleotide triphosphate hydrolases"/>
    <property type="match status" value="3"/>
</dbReference>
<dbReference type="RefSeq" id="WP_039182428.1">
    <property type="nucleotide sequence ID" value="NZ_BMXN01000014.1"/>
</dbReference>
<dbReference type="InterPro" id="IPR027417">
    <property type="entry name" value="P-loop_NTPase"/>
</dbReference>
<dbReference type="Pfam" id="PF17871">
    <property type="entry name" value="AAA_lid_9"/>
    <property type="match status" value="1"/>
</dbReference>
<protein>
    <recommendedName>
        <fullName evidence="2 11">Chaperone protein ClpB</fullName>
    </recommendedName>
</protein>
<evidence type="ECO:0000256" key="11">
    <source>
        <dbReference type="RuleBase" id="RU362034"/>
    </source>
</evidence>
<dbReference type="PROSITE" id="PS00871">
    <property type="entry name" value="CLPAB_2"/>
    <property type="match status" value="1"/>
</dbReference>
<dbReference type="PROSITE" id="PS51903">
    <property type="entry name" value="CLP_R"/>
    <property type="match status" value="1"/>
</dbReference>
<dbReference type="InterPro" id="IPR041546">
    <property type="entry name" value="ClpA/ClpB_AAA_lid"/>
</dbReference>
<evidence type="ECO:0000313" key="14">
    <source>
        <dbReference type="Proteomes" id="UP000623776"/>
    </source>
</evidence>
<dbReference type="Gene3D" id="1.10.1780.10">
    <property type="entry name" value="Clp, N-terminal domain"/>
    <property type="match status" value="1"/>
</dbReference>
<dbReference type="PROSITE" id="PS00870">
    <property type="entry name" value="CLPAB_1"/>
    <property type="match status" value="1"/>
</dbReference>
<dbReference type="NCBIfam" id="TIGR03346">
    <property type="entry name" value="chaperone_ClpB"/>
    <property type="match status" value="1"/>
</dbReference>
<keyword evidence="7 10" id="KW-0143">Chaperone</keyword>
<dbReference type="GO" id="GO:0016887">
    <property type="term" value="F:ATP hydrolysis activity"/>
    <property type="evidence" value="ECO:0007669"/>
    <property type="project" value="InterPro"/>
</dbReference>
<dbReference type="InterPro" id="IPR028299">
    <property type="entry name" value="ClpA/B_CS2"/>
</dbReference>
<evidence type="ECO:0000259" key="12">
    <source>
        <dbReference type="PROSITE" id="PS51903"/>
    </source>
</evidence>
<evidence type="ECO:0000256" key="4">
    <source>
        <dbReference type="ARBA" id="ARBA00022741"/>
    </source>
</evidence>
<organism evidence="13 14">
    <name type="scientific">Vreelandella hamiltonii</name>
    <dbReference type="NCBI Taxonomy" id="502829"/>
    <lineage>
        <taxon>Bacteria</taxon>
        <taxon>Pseudomonadati</taxon>
        <taxon>Pseudomonadota</taxon>
        <taxon>Gammaproteobacteria</taxon>
        <taxon>Oceanospirillales</taxon>
        <taxon>Halomonadaceae</taxon>
        <taxon>Vreelandella</taxon>
    </lineage>
</organism>
<dbReference type="Gene3D" id="1.10.8.60">
    <property type="match status" value="1"/>
</dbReference>
<evidence type="ECO:0000256" key="9">
    <source>
        <dbReference type="PROSITE-ProRule" id="PRU01251"/>
    </source>
</evidence>
<feature type="coiled-coil region" evidence="11">
    <location>
        <begin position="412"/>
        <end position="492"/>
    </location>
</feature>
<dbReference type="InterPro" id="IPR017730">
    <property type="entry name" value="Chaperonin_ClpB"/>
</dbReference>
<keyword evidence="4 10" id="KW-0547">Nucleotide-binding</keyword>
<comment type="subcellular location">
    <subcellularLocation>
        <location evidence="11">Cytoplasm</location>
    </subcellularLocation>
</comment>
<evidence type="ECO:0000256" key="2">
    <source>
        <dbReference type="ARBA" id="ARBA00017574"/>
    </source>
</evidence>
<dbReference type="Proteomes" id="UP000623776">
    <property type="component" value="Unassembled WGS sequence"/>
</dbReference>
<dbReference type="CDD" id="cd19499">
    <property type="entry name" value="RecA-like_ClpB_Hsp104-like"/>
    <property type="match status" value="1"/>
</dbReference>
<dbReference type="FunFam" id="3.40.50.300:FF:000025">
    <property type="entry name" value="ATP-dependent Clp protease subunit"/>
    <property type="match status" value="1"/>
</dbReference>
<proteinExistence type="inferred from homology"/>
<evidence type="ECO:0000256" key="7">
    <source>
        <dbReference type="ARBA" id="ARBA00023186"/>
    </source>
</evidence>
<evidence type="ECO:0000256" key="3">
    <source>
        <dbReference type="ARBA" id="ARBA00022737"/>
    </source>
</evidence>
<comment type="similarity">
    <text evidence="1 10">Belongs to the ClpA/ClpB family.</text>
</comment>
<dbReference type="AlphaFoldDB" id="A0A8H9I4A0"/>
<dbReference type="Pfam" id="PF02861">
    <property type="entry name" value="Clp_N"/>
    <property type="match status" value="1"/>
</dbReference>
<reference evidence="14" key="1">
    <citation type="journal article" date="2019" name="Int. J. Syst. Evol. Microbiol.">
        <title>The Global Catalogue of Microorganisms (GCM) 10K type strain sequencing project: providing services to taxonomists for standard genome sequencing and annotation.</title>
        <authorList>
            <consortium name="The Broad Institute Genomics Platform"/>
            <consortium name="The Broad Institute Genome Sequencing Center for Infectious Disease"/>
            <person name="Wu L."/>
            <person name="Ma J."/>
        </authorList>
    </citation>
    <scope>NUCLEOTIDE SEQUENCE [LARGE SCALE GENOMIC DNA]</scope>
    <source>
        <strain evidence="14">KCTC 22154</strain>
    </source>
</reference>
<evidence type="ECO:0000256" key="5">
    <source>
        <dbReference type="ARBA" id="ARBA00022840"/>
    </source>
</evidence>
<dbReference type="InterPro" id="IPR050130">
    <property type="entry name" value="ClpA_ClpB"/>
</dbReference>
<dbReference type="PRINTS" id="PR00300">
    <property type="entry name" value="CLPPROTEASEA"/>
</dbReference>
<dbReference type="EMBL" id="BMXN01000014">
    <property type="protein sequence ID" value="GGW31334.1"/>
    <property type="molecule type" value="Genomic_DNA"/>
</dbReference>
<gene>
    <name evidence="11 13" type="primary">clpB</name>
    <name evidence="13" type="ORF">GCM10007157_23910</name>
</gene>
<dbReference type="SUPFAM" id="SSF52540">
    <property type="entry name" value="P-loop containing nucleoside triphosphate hydrolases"/>
    <property type="match status" value="2"/>
</dbReference>
<keyword evidence="11" id="KW-0346">Stress response</keyword>
<dbReference type="InterPro" id="IPR018368">
    <property type="entry name" value="ClpA/B_CS1"/>
</dbReference>
<dbReference type="InterPro" id="IPR036628">
    <property type="entry name" value="Clp_N_dom_sf"/>
</dbReference>
<dbReference type="GO" id="GO:0005524">
    <property type="term" value="F:ATP binding"/>
    <property type="evidence" value="ECO:0007669"/>
    <property type="project" value="UniProtKB-UniRule"/>
</dbReference>
<dbReference type="GO" id="GO:0005737">
    <property type="term" value="C:cytoplasm"/>
    <property type="evidence" value="ECO:0007669"/>
    <property type="project" value="UniProtKB-SubCell"/>
</dbReference>
<dbReference type="FunFam" id="3.40.50.300:FF:000010">
    <property type="entry name" value="Chaperone clpB 1, putative"/>
    <property type="match status" value="1"/>
</dbReference>
<dbReference type="GO" id="GO:0042026">
    <property type="term" value="P:protein refolding"/>
    <property type="evidence" value="ECO:0007669"/>
    <property type="project" value="UniProtKB-UniRule"/>
</dbReference>
<evidence type="ECO:0000256" key="6">
    <source>
        <dbReference type="ARBA" id="ARBA00023054"/>
    </source>
</evidence>
<dbReference type="SMART" id="SM01086">
    <property type="entry name" value="ClpB_D2-small"/>
    <property type="match status" value="1"/>
</dbReference>
<dbReference type="SUPFAM" id="SSF81923">
    <property type="entry name" value="Double Clp-N motif"/>
    <property type="match status" value="1"/>
</dbReference>
<feature type="domain" description="Clp R" evidence="12">
    <location>
        <begin position="3"/>
        <end position="146"/>
    </location>
</feature>
<sequence length="864" mass="95930">MRFDKFTAKLQAAIAEAQSLAVGRGHNQLDPAHLLLALLDTRDTGIKALIEKAEGSSSRLRDGLQRQLEDLPKVSQFDGEVQPSREFVKLMNLTDREAQKRGDQFIASELVLLAALEMNGAITKLLKEAGLTRKSLEAAIDSLRGGSRVDDPNAEDQREALNKYTLDLTQRALEGKLDPVIGRDDEIRRTIQVLQRRTKNNPVLIGEPGVGKTAIVEGLAQRIVNGEVPEGLKEKRVLSLDMGALLAGAKFRGEFEERLKAVLKELSQEEGRVILFIDELHTMVGAGKAEGAMDAGNMLKPALARGELHCVGATTLDEYRQYIEKDAALERRFQKVLVDEPSEADTVAILRGLKERYEVHHGVDITDSAIIAAAKLSTRYITDRQLPDKAIDLIDEAASRIRMELDSKPEEMDRLDRRLIQLKMEREALKKETDDATKKRLEALNQHIHELEREYADLDEIWKAEKASIQGAAQFKAELEQARIDLEQARRQGDLGRMSELQYGKIPALEKKISEVGEGEADTTSHQLLRSNVTEEEIAEVVSRWTGIPVSKMLEGERDKLLRMEDALHERVIGQHEAVEAVANAVRRSRAGLSDPNRPNGSFLFLGPTGVGKTELCKSLANFLFDTEEAMVRIDMSEFMEKHSVARLIGAPPGYVGYEEGGYLTEAVRRKPYSVLLLDEVEKAHPDVFNILLQVLEDGRLTDGQGRTVDFRNTVIVMTSNLGSDIIQRMGGDTSSDDGSDYELMKQAVMEVVGNHFRPELINRIDEVVVFHALGQEQIQAIAGIQLERLKARLAEHDLSLEISDDAMAQLAVVGFDPVFGARPLKRAIQSRIENPLAQDLLAGKYAPGDTIRISAGEGKLIFG</sequence>
<keyword evidence="14" id="KW-1185">Reference proteome</keyword>
<accession>A0A8H9I4A0</accession>
<dbReference type="NCBIfam" id="NF008118">
    <property type="entry name" value="PRK10865.1"/>
    <property type="match status" value="1"/>
</dbReference>
<dbReference type="Pfam" id="PF10431">
    <property type="entry name" value="ClpB_D2-small"/>
    <property type="match status" value="1"/>
</dbReference>
<evidence type="ECO:0000256" key="10">
    <source>
        <dbReference type="RuleBase" id="RU004432"/>
    </source>
</evidence>
<dbReference type="InterPro" id="IPR001270">
    <property type="entry name" value="ClpA/B"/>
</dbReference>
<dbReference type="InterPro" id="IPR003593">
    <property type="entry name" value="AAA+_ATPase"/>
</dbReference>
<dbReference type="PANTHER" id="PTHR11638">
    <property type="entry name" value="ATP-DEPENDENT CLP PROTEASE"/>
    <property type="match status" value="1"/>
</dbReference>
<dbReference type="InterPro" id="IPR019489">
    <property type="entry name" value="Clp_ATPase_C"/>
</dbReference>
<dbReference type="PANTHER" id="PTHR11638:SF18">
    <property type="entry name" value="HEAT SHOCK PROTEIN 104"/>
    <property type="match status" value="1"/>
</dbReference>
<keyword evidence="5 10" id="KW-0067">ATP-binding</keyword>
<evidence type="ECO:0000256" key="8">
    <source>
        <dbReference type="ARBA" id="ARBA00026057"/>
    </source>
</evidence>
<comment type="caution">
    <text evidence="13">The sequence shown here is derived from an EMBL/GenBank/DDBJ whole genome shotgun (WGS) entry which is preliminary data.</text>
</comment>
<dbReference type="CDD" id="cd00009">
    <property type="entry name" value="AAA"/>
    <property type="match status" value="1"/>
</dbReference>
<keyword evidence="11" id="KW-0963">Cytoplasm</keyword>
<comment type="subunit">
    <text evidence="11">Homohexamer; The oligomerization is ATP-dependent.</text>
</comment>
<dbReference type="FunFam" id="3.40.50.300:FF:000120">
    <property type="entry name" value="ATP-dependent chaperone ClpB"/>
    <property type="match status" value="1"/>
</dbReference>
<comment type="function">
    <text evidence="11">Part of a stress-induced multi-chaperone system, it is involved in the recovery of the cell from heat-induced damage, in cooperation with DnaK, DnaJ and GrpE.</text>
</comment>
<comment type="subunit">
    <text evidence="8">Homohexamer. The oligomerization is ATP-dependent.</text>
</comment>
<dbReference type="InterPro" id="IPR003959">
    <property type="entry name" value="ATPase_AAA_core"/>
</dbReference>